<evidence type="ECO:0000313" key="2">
    <source>
        <dbReference type="Proteomes" id="UP001259572"/>
    </source>
</evidence>
<proteinExistence type="predicted"/>
<organism evidence="1 2">
    <name type="scientific">Sphingosinicella rhizophila</name>
    <dbReference type="NCBI Taxonomy" id="3050082"/>
    <lineage>
        <taxon>Bacteria</taxon>
        <taxon>Pseudomonadati</taxon>
        <taxon>Pseudomonadota</taxon>
        <taxon>Alphaproteobacteria</taxon>
        <taxon>Sphingomonadales</taxon>
        <taxon>Sphingosinicellaceae</taxon>
        <taxon>Sphingosinicella</taxon>
    </lineage>
</organism>
<dbReference type="Proteomes" id="UP001259572">
    <property type="component" value="Unassembled WGS sequence"/>
</dbReference>
<evidence type="ECO:0000313" key="1">
    <source>
        <dbReference type="EMBL" id="MDT9600734.1"/>
    </source>
</evidence>
<reference evidence="1 2" key="1">
    <citation type="submission" date="2023-05" db="EMBL/GenBank/DDBJ databases">
        <authorList>
            <person name="Guo Y."/>
        </authorList>
    </citation>
    <scope>NUCLEOTIDE SEQUENCE [LARGE SCALE GENOMIC DNA]</scope>
    <source>
        <strain evidence="1 2">GR2756</strain>
    </source>
</reference>
<name>A0ABU3QBG8_9SPHN</name>
<sequence length="73" mass="7622">MSIPFIAVCAVDGTFAPAGKRAPPIFVPDAADAPLQAGKSGSFRCRPAIRPLGPEHAHCRPSNGFGKMIGIDY</sequence>
<protein>
    <submittedName>
        <fullName evidence="1">Uncharacterized protein</fullName>
    </submittedName>
</protein>
<accession>A0ABU3QBG8</accession>
<gene>
    <name evidence="1" type="ORF">RQX22_17365</name>
</gene>
<comment type="caution">
    <text evidence="1">The sequence shown here is derived from an EMBL/GenBank/DDBJ whole genome shotgun (WGS) entry which is preliminary data.</text>
</comment>
<keyword evidence="2" id="KW-1185">Reference proteome</keyword>
<dbReference type="EMBL" id="JAVUPU010000011">
    <property type="protein sequence ID" value="MDT9600734.1"/>
    <property type="molecule type" value="Genomic_DNA"/>
</dbReference>